<sequence length="124" mass="13416">MAFGARVTAMASAGNLALLRELGAETALDYRTAELAALGQSFDVVLDTFGALSVRQARALLRPGGVFVPLNFGLREIVAALWPCSRRRVKIHVNADRAEDLEALQRLWAEGRHKRGVVVLCMGG</sequence>
<evidence type="ECO:0000313" key="3">
    <source>
        <dbReference type="Proteomes" id="UP000193963"/>
    </source>
</evidence>
<keyword evidence="3" id="KW-1185">Reference proteome</keyword>
<dbReference type="SUPFAM" id="SSF51735">
    <property type="entry name" value="NAD(P)-binding Rossmann-fold domains"/>
    <property type="match status" value="1"/>
</dbReference>
<dbReference type="PANTHER" id="PTHR44013:SF1">
    <property type="entry name" value="ZINC-TYPE ALCOHOL DEHYDROGENASE-LIKE PROTEIN C16A3.02C"/>
    <property type="match status" value="1"/>
</dbReference>
<dbReference type="Gene3D" id="3.90.180.10">
    <property type="entry name" value="Medium-chain alcohol dehydrogenases, catalytic domain"/>
    <property type="match status" value="1"/>
</dbReference>
<dbReference type="PANTHER" id="PTHR44013">
    <property type="entry name" value="ZINC-TYPE ALCOHOL DEHYDROGENASE-LIKE PROTEIN C16A3.02C"/>
    <property type="match status" value="1"/>
</dbReference>
<dbReference type="InterPro" id="IPR036291">
    <property type="entry name" value="NAD(P)-bd_dom_sf"/>
</dbReference>
<dbReference type="Gene3D" id="3.40.50.720">
    <property type="entry name" value="NAD(P)-binding Rossmann-like Domain"/>
    <property type="match status" value="1"/>
</dbReference>
<evidence type="ECO:0000259" key="1">
    <source>
        <dbReference type="Pfam" id="PF00107"/>
    </source>
</evidence>
<feature type="domain" description="Alcohol dehydrogenase-like C-terminal" evidence="1">
    <location>
        <begin position="2"/>
        <end position="74"/>
    </location>
</feature>
<name>A0A1X6ZIC6_9RHOB</name>
<reference evidence="2 3" key="1">
    <citation type="submission" date="2017-03" db="EMBL/GenBank/DDBJ databases">
        <authorList>
            <person name="Afonso C.L."/>
            <person name="Miller P.J."/>
            <person name="Scott M.A."/>
            <person name="Spackman E."/>
            <person name="Goraichik I."/>
            <person name="Dimitrov K.M."/>
            <person name="Suarez D.L."/>
            <person name="Swayne D.E."/>
        </authorList>
    </citation>
    <scope>NUCLEOTIDE SEQUENCE [LARGE SCALE GENOMIC DNA]</scope>
    <source>
        <strain evidence="2 3">CECT 7751</strain>
    </source>
</reference>
<gene>
    <name evidence="2" type="ORF">PSM7751_02528</name>
</gene>
<proteinExistence type="predicted"/>
<dbReference type="Pfam" id="PF00107">
    <property type="entry name" value="ADH_zinc_N"/>
    <property type="match status" value="1"/>
</dbReference>
<organism evidence="2 3">
    <name type="scientific">Pseudooceanicola marinus</name>
    <dbReference type="NCBI Taxonomy" id="396013"/>
    <lineage>
        <taxon>Bacteria</taxon>
        <taxon>Pseudomonadati</taxon>
        <taxon>Pseudomonadota</taxon>
        <taxon>Alphaproteobacteria</taxon>
        <taxon>Rhodobacterales</taxon>
        <taxon>Paracoccaceae</taxon>
        <taxon>Pseudooceanicola</taxon>
    </lineage>
</organism>
<dbReference type="InterPro" id="IPR052733">
    <property type="entry name" value="Chloroplast_QOR"/>
</dbReference>
<dbReference type="AlphaFoldDB" id="A0A1X6ZIC6"/>
<accession>A0A1X6ZIC6</accession>
<evidence type="ECO:0000313" key="2">
    <source>
        <dbReference type="EMBL" id="SLN52394.1"/>
    </source>
</evidence>
<dbReference type="EMBL" id="FWFN01000005">
    <property type="protein sequence ID" value="SLN52394.1"/>
    <property type="molecule type" value="Genomic_DNA"/>
</dbReference>
<dbReference type="Proteomes" id="UP000193963">
    <property type="component" value="Unassembled WGS sequence"/>
</dbReference>
<dbReference type="InterPro" id="IPR013149">
    <property type="entry name" value="ADH-like_C"/>
</dbReference>
<protein>
    <submittedName>
        <fullName evidence="2">Zinc-binding dehydrogenase</fullName>
    </submittedName>
</protein>